<evidence type="ECO:0000313" key="1">
    <source>
        <dbReference type="Proteomes" id="UP000192220"/>
    </source>
</evidence>
<reference evidence="2" key="1">
    <citation type="submission" date="2025-08" db="UniProtKB">
        <authorList>
            <consortium name="RefSeq"/>
        </authorList>
    </citation>
    <scope>IDENTIFICATION</scope>
</reference>
<keyword evidence="1" id="KW-1185">Reference proteome</keyword>
<proteinExistence type="predicted"/>
<protein>
    <submittedName>
        <fullName evidence="2">Glioma tumor suppressor candidate region gene 1 protein</fullName>
    </submittedName>
</protein>
<dbReference type="STRING" id="52670.A0A2I4AMT3"/>
<organism evidence="1 2">
    <name type="scientific">Austrofundulus limnaeus</name>
    <name type="common">Annual killifish</name>
    <dbReference type="NCBI Taxonomy" id="52670"/>
    <lineage>
        <taxon>Eukaryota</taxon>
        <taxon>Metazoa</taxon>
        <taxon>Chordata</taxon>
        <taxon>Craniata</taxon>
        <taxon>Vertebrata</taxon>
        <taxon>Euteleostomi</taxon>
        <taxon>Actinopterygii</taxon>
        <taxon>Neopterygii</taxon>
        <taxon>Teleostei</taxon>
        <taxon>Neoteleostei</taxon>
        <taxon>Acanthomorphata</taxon>
        <taxon>Ovalentaria</taxon>
        <taxon>Atherinomorphae</taxon>
        <taxon>Cyprinodontiformes</taxon>
        <taxon>Rivulidae</taxon>
        <taxon>Austrofundulus</taxon>
    </lineage>
</organism>
<accession>A0A2I4AMT3</accession>
<dbReference type="Proteomes" id="UP000192220">
    <property type="component" value="Unplaced"/>
</dbReference>
<name>A0A2I4AMT3_AUSLI</name>
<gene>
    <name evidence="2" type="primary">LOC106512762</name>
</gene>
<dbReference type="AlphaFoldDB" id="A0A2I4AMT3"/>
<sequence length="84" mass="9379">MEDEDGTCLLDVLCDPQALNDFLHGTNELHTDLLINVSSGEPSLFTDAPVSVWIHSLQRLPTGEYLLFPLSWRDPRLVVALGFI</sequence>
<evidence type="ECO:0000313" key="2">
    <source>
        <dbReference type="RefSeq" id="XP_013856761.1"/>
    </source>
</evidence>
<dbReference type="GeneID" id="106512762"/>
<dbReference type="KEGG" id="alim:106512762"/>
<dbReference type="OrthoDB" id="2556847at2759"/>
<dbReference type="InParanoid" id="A0A2I4AMT3"/>
<dbReference type="RefSeq" id="XP_013856761.1">
    <property type="nucleotide sequence ID" value="XM_014001307.1"/>
</dbReference>